<dbReference type="HAMAP" id="MF_00279">
    <property type="entry name" value="PdxJ"/>
    <property type="match status" value="1"/>
</dbReference>
<dbReference type="InterPro" id="IPR004569">
    <property type="entry name" value="PyrdxlP_synth_PdxJ"/>
</dbReference>
<comment type="subunit">
    <text evidence="4">Homooctamer; tetramer of dimers.</text>
</comment>
<dbReference type="EMBL" id="LC066370">
    <property type="protein sequence ID" value="BAT25727.1"/>
    <property type="molecule type" value="Genomic_DNA"/>
</dbReference>
<comment type="function">
    <text evidence="4">Catalyzes the complicated ring closure reaction between the two acyclic compounds 1-deoxy-D-xylulose-5-phosphate (DXP) and 3-amino-2-oxopropyl phosphate (1-amino-acetone-3-phosphate or AAP) to form pyridoxine 5'-phosphate (PNP) and inorganic phosphate.</text>
</comment>
<dbReference type="Pfam" id="PF03740">
    <property type="entry name" value="PdxJ"/>
    <property type="match status" value="1"/>
</dbReference>
<dbReference type="PANTHER" id="PTHR30456:SF0">
    <property type="entry name" value="PYRIDOXINE 5'-PHOSPHATE SYNTHASE"/>
    <property type="match status" value="1"/>
</dbReference>
<feature type="binding site" evidence="4">
    <location>
        <position position="105"/>
    </location>
    <ligand>
        <name>1-deoxy-D-xylulose 5-phosphate</name>
        <dbReference type="ChEBI" id="CHEBI:57792"/>
    </ligand>
</feature>
<evidence type="ECO:0000256" key="2">
    <source>
        <dbReference type="ARBA" id="ARBA00022679"/>
    </source>
</evidence>
<organism evidence="6">
    <name type="scientific">Aureimonas altamirensis</name>
    <dbReference type="NCBI Taxonomy" id="370622"/>
    <lineage>
        <taxon>Bacteria</taxon>
        <taxon>Pseudomonadati</taxon>
        <taxon>Pseudomonadota</taxon>
        <taxon>Alphaproteobacteria</taxon>
        <taxon>Hyphomicrobiales</taxon>
        <taxon>Aurantimonadaceae</taxon>
        <taxon>Aureimonas</taxon>
    </lineage>
</organism>
<feature type="active site" description="Proton acceptor" evidence="4">
    <location>
        <position position="75"/>
    </location>
</feature>
<dbReference type="InterPro" id="IPR013785">
    <property type="entry name" value="Aldolase_TIM"/>
</dbReference>
<dbReference type="CDD" id="cd00003">
    <property type="entry name" value="PNPsynthase"/>
    <property type="match status" value="1"/>
</dbReference>
<dbReference type="GO" id="GO:0005829">
    <property type="term" value="C:cytosol"/>
    <property type="evidence" value="ECO:0007669"/>
    <property type="project" value="TreeGrafter"/>
</dbReference>
<accession>A0A0P0YWH4</accession>
<sequence length="247" mass="26701">MTSLSVNVNAVAMLRNRRDLPWPSVTGLSRIALAAGAAGITVHPRPDQRHIRFSDVPELRALLDAEFPTAEFNIEGYPTPEFLDLVRVGRPDQVTLVPDDPSQATSDHGWDFIGRAAFLKPVVERLKGEGIRVSLFADPDPKGYEQAVELGADRLELYTGPYGATYDDRAAQSRELDRLETAGKHAEALGLALNAGHDLTVANLPPLLRRLPAIAEVSIGHGLTAEALEFGMAGAVGRFIRAIQPQG</sequence>
<dbReference type="NCBIfam" id="NF003626">
    <property type="entry name" value="PRK05265.1-4"/>
    <property type="match status" value="1"/>
</dbReference>
<evidence type="ECO:0000256" key="4">
    <source>
        <dbReference type="HAMAP-Rule" id="MF_00279"/>
    </source>
</evidence>
<comment type="similarity">
    <text evidence="4">Belongs to the PNP synthase family.</text>
</comment>
<dbReference type="GO" id="GO:0033856">
    <property type="term" value="F:pyridoxine 5'-phosphate synthase activity"/>
    <property type="evidence" value="ECO:0007669"/>
    <property type="project" value="UniProtKB-UniRule"/>
</dbReference>
<dbReference type="EC" id="2.6.99.2" evidence="4 5"/>
<keyword evidence="3 4" id="KW-0664">Pyridoxine biosynthesis</keyword>
<dbReference type="InterPro" id="IPR036130">
    <property type="entry name" value="Pyridoxine-5'_phos_synth"/>
</dbReference>
<feature type="active site" description="Proton donor" evidence="4">
    <location>
        <position position="197"/>
    </location>
</feature>
<proteinExistence type="inferred from homology"/>
<evidence type="ECO:0000256" key="5">
    <source>
        <dbReference type="NCBIfam" id="TIGR00559"/>
    </source>
</evidence>
<evidence type="ECO:0000256" key="3">
    <source>
        <dbReference type="ARBA" id="ARBA00023096"/>
    </source>
</evidence>
<feature type="binding site" evidence="4">
    <location>
        <position position="7"/>
    </location>
    <ligand>
        <name>3-amino-2-oxopropyl phosphate</name>
        <dbReference type="ChEBI" id="CHEBI:57279"/>
    </ligand>
</feature>
<feature type="binding site" evidence="4">
    <location>
        <position position="18"/>
    </location>
    <ligand>
        <name>3-amino-2-oxopropyl phosphate</name>
        <dbReference type="ChEBI" id="CHEBI:57279"/>
    </ligand>
</feature>
<evidence type="ECO:0000313" key="6">
    <source>
        <dbReference type="EMBL" id="BAT25727.1"/>
    </source>
</evidence>
<gene>
    <name evidence="4" type="primary">pdxJ</name>
</gene>
<keyword evidence="2 4" id="KW-0808">Transferase</keyword>
<reference evidence="6" key="1">
    <citation type="journal article" date="2015" name="Proc. Natl. Acad. Sci. U.S.A.">
        <title>Bacterial clade with the ribosomal RNA operon on a small plasmid rather than the chromosome.</title>
        <authorList>
            <person name="Anda M."/>
            <person name="Ohtsubo Y."/>
            <person name="Okubo T."/>
            <person name="Sugawara M."/>
            <person name="Nagata Y."/>
            <person name="Tsuda M."/>
            <person name="Minamisawa K."/>
            <person name="Mitsui H."/>
        </authorList>
    </citation>
    <scope>NUCLEOTIDE SEQUENCE</scope>
    <source>
        <strain evidence="6">DSM 21988</strain>
    </source>
</reference>
<feature type="site" description="Transition state stabilizer" evidence="4">
    <location>
        <position position="156"/>
    </location>
</feature>
<keyword evidence="1 4" id="KW-0963">Cytoplasm</keyword>
<feature type="binding site" evidence="4">
    <location>
        <position position="50"/>
    </location>
    <ligand>
        <name>1-deoxy-D-xylulose 5-phosphate</name>
        <dbReference type="ChEBI" id="CHEBI:57792"/>
    </ligand>
</feature>
<comment type="caution">
    <text evidence="4">Lacks conserved residue(s) required for the propagation of feature annotation.</text>
</comment>
<comment type="catalytic activity">
    <reaction evidence="4">
        <text>3-amino-2-oxopropyl phosphate + 1-deoxy-D-xylulose 5-phosphate = pyridoxine 5'-phosphate + phosphate + 2 H2O + H(+)</text>
        <dbReference type="Rhea" id="RHEA:15265"/>
        <dbReference type="ChEBI" id="CHEBI:15377"/>
        <dbReference type="ChEBI" id="CHEBI:15378"/>
        <dbReference type="ChEBI" id="CHEBI:43474"/>
        <dbReference type="ChEBI" id="CHEBI:57279"/>
        <dbReference type="ChEBI" id="CHEBI:57792"/>
        <dbReference type="ChEBI" id="CHEBI:58589"/>
        <dbReference type="EC" id="2.6.99.2"/>
    </reaction>
</comment>
<feature type="binding site" evidence="4">
    <location>
        <position position="198"/>
    </location>
    <ligand>
        <name>3-amino-2-oxopropyl phosphate</name>
        <dbReference type="ChEBI" id="CHEBI:57279"/>
    </ligand>
</feature>
<comment type="pathway">
    <text evidence="4">Cofactor biosynthesis; pyridoxine 5'-phosphate biosynthesis; pyridoxine 5'-phosphate from D-erythrose 4-phosphate: step 5/5.</text>
</comment>
<name>A0A0P0YWH4_9HYPH</name>
<dbReference type="PANTHER" id="PTHR30456">
    <property type="entry name" value="PYRIDOXINE 5'-PHOSPHATE SYNTHASE"/>
    <property type="match status" value="1"/>
</dbReference>
<dbReference type="GO" id="GO:0008615">
    <property type="term" value="P:pyridoxine biosynthetic process"/>
    <property type="evidence" value="ECO:0007669"/>
    <property type="project" value="UniProtKB-UniRule"/>
</dbReference>
<comment type="subcellular location">
    <subcellularLocation>
        <location evidence="4">Cytoplasm</location>
    </subcellularLocation>
</comment>
<dbReference type="UniPathway" id="UPA00244">
    <property type="reaction ID" value="UER00313"/>
</dbReference>
<evidence type="ECO:0000256" key="1">
    <source>
        <dbReference type="ARBA" id="ARBA00022490"/>
    </source>
</evidence>
<dbReference type="SUPFAM" id="SSF63892">
    <property type="entry name" value="Pyridoxine 5'-phosphate synthase"/>
    <property type="match status" value="1"/>
</dbReference>
<feature type="binding site" evidence="4">
    <location>
        <begin position="220"/>
        <end position="221"/>
    </location>
    <ligand>
        <name>3-amino-2-oxopropyl phosphate</name>
        <dbReference type="ChEBI" id="CHEBI:57279"/>
    </ligand>
</feature>
<dbReference type="NCBIfam" id="TIGR00559">
    <property type="entry name" value="pdxJ"/>
    <property type="match status" value="1"/>
</dbReference>
<dbReference type="Gene3D" id="3.20.20.70">
    <property type="entry name" value="Aldolase class I"/>
    <property type="match status" value="1"/>
</dbReference>
<dbReference type="RefSeq" id="WP_060600113.1">
    <property type="nucleotide sequence ID" value="NZ_BBWQ01000001.1"/>
</dbReference>
<protein>
    <recommendedName>
        <fullName evidence="4 5">Pyridoxine 5'-phosphate synthase</fullName>
        <shortName evidence="4">PNP synthase</shortName>
        <ecNumber evidence="4 5">2.6.99.2</ecNumber>
    </recommendedName>
</protein>
<dbReference type="AlphaFoldDB" id="A0A0P0YWH4"/>
<feature type="binding site" evidence="4">
    <location>
        <position position="45"/>
    </location>
    <ligand>
        <name>1-deoxy-D-xylulose 5-phosphate</name>
        <dbReference type="ChEBI" id="CHEBI:57792"/>
    </ligand>
</feature>
<feature type="active site" description="Proton acceptor" evidence="4">
    <location>
        <position position="43"/>
    </location>
</feature>